<dbReference type="EMBL" id="CAEZVN010000126">
    <property type="protein sequence ID" value="CAB4638827.1"/>
    <property type="molecule type" value="Genomic_DNA"/>
</dbReference>
<organism evidence="1">
    <name type="scientific">freshwater metagenome</name>
    <dbReference type="NCBI Taxonomy" id="449393"/>
    <lineage>
        <taxon>unclassified sequences</taxon>
        <taxon>metagenomes</taxon>
        <taxon>ecological metagenomes</taxon>
    </lineage>
</organism>
<reference evidence="1" key="1">
    <citation type="submission" date="2020-05" db="EMBL/GenBank/DDBJ databases">
        <authorList>
            <person name="Chiriac C."/>
            <person name="Salcher M."/>
            <person name="Ghai R."/>
            <person name="Kavagutti S V."/>
        </authorList>
    </citation>
    <scope>NUCLEOTIDE SEQUENCE</scope>
</reference>
<accession>A0A6J6JN45</accession>
<dbReference type="AlphaFoldDB" id="A0A6J6JN45"/>
<proteinExistence type="predicted"/>
<sequence length="80" mass="8792">MVLGAGCNDYVALWIIFEALPIEALDGKVVALGSSRGKNDLATVGRKHRGKCLSRCFKGVSSILAKLMNRRRITYRQQGL</sequence>
<protein>
    <submittedName>
        <fullName evidence="1">Unannotated protein</fullName>
    </submittedName>
</protein>
<gene>
    <name evidence="1" type="ORF">UFOPK2001_01028</name>
</gene>
<name>A0A6J6JN45_9ZZZZ</name>
<evidence type="ECO:0000313" key="1">
    <source>
        <dbReference type="EMBL" id="CAB4638827.1"/>
    </source>
</evidence>